<comment type="caution">
    <text evidence="7">The sequence shown here is derived from an EMBL/GenBank/DDBJ whole genome shotgun (WGS) entry which is preliminary data.</text>
</comment>
<evidence type="ECO:0000256" key="5">
    <source>
        <dbReference type="ARBA" id="ARBA00023049"/>
    </source>
</evidence>
<name>A0A178M6W8_9PROT</name>
<dbReference type="GO" id="GO:0006508">
    <property type="term" value="P:proteolysis"/>
    <property type="evidence" value="ECO:0007669"/>
    <property type="project" value="UniProtKB-KW"/>
</dbReference>
<dbReference type="PANTHER" id="PTHR30471">
    <property type="entry name" value="DNA REPAIR PROTEIN RADC"/>
    <property type="match status" value="1"/>
</dbReference>
<gene>
    <name evidence="7" type="ORF">A6A05_04770</name>
</gene>
<keyword evidence="2" id="KW-0479">Metal-binding</keyword>
<dbReference type="InterPro" id="IPR001405">
    <property type="entry name" value="UPF0758"/>
</dbReference>
<evidence type="ECO:0000313" key="7">
    <source>
        <dbReference type="EMBL" id="OAN44482.1"/>
    </source>
</evidence>
<dbReference type="Pfam" id="PF04002">
    <property type="entry name" value="RadC"/>
    <property type="match status" value="1"/>
</dbReference>
<evidence type="ECO:0000313" key="8">
    <source>
        <dbReference type="Proteomes" id="UP000078543"/>
    </source>
</evidence>
<protein>
    <recommendedName>
        <fullName evidence="6">MPN domain-containing protein</fullName>
    </recommendedName>
</protein>
<dbReference type="GO" id="GO:0046872">
    <property type="term" value="F:metal ion binding"/>
    <property type="evidence" value="ECO:0007669"/>
    <property type="project" value="UniProtKB-KW"/>
</dbReference>
<dbReference type="STRING" id="1437059.A6A05_04770"/>
<evidence type="ECO:0000256" key="3">
    <source>
        <dbReference type="ARBA" id="ARBA00022801"/>
    </source>
</evidence>
<dbReference type="PANTHER" id="PTHR30471:SF3">
    <property type="entry name" value="UPF0758 PROTEIN YEES-RELATED"/>
    <property type="match status" value="1"/>
</dbReference>
<proteinExistence type="predicted"/>
<dbReference type="AlphaFoldDB" id="A0A178M6W8"/>
<keyword evidence="3" id="KW-0378">Hydrolase</keyword>
<keyword evidence="4" id="KW-0862">Zinc</keyword>
<dbReference type="InterPro" id="IPR025657">
    <property type="entry name" value="RadC_JAB"/>
</dbReference>
<sequence length="206" mass="23013">MSVEPALPGLDDQTADANPHYLGHRDRLRSRFLAAPDSLPDYELLELLLSSVIARVDTKPLAKALIDEFGGFGEVLAAPVAVLEAFPKVDKARITPTVAAYLKVAEQSARRLAKLAVLDQPVLTRWDQLIDYCNMAMGRLPTEQFRLLFLDRKNVLVADELQQQGTIDHTPLYPREVVKRALELNASALIMVHNRTCRRPISHAIQ</sequence>
<accession>A0A178M6W8</accession>
<evidence type="ECO:0000256" key="4">
    <source>
        <dbReference type="ARBA" id="ARBA00022833"/>
    </source>
</evidence>
<feature type="domain" description="MPN" evidence="6">
    <location>
        <begin position="122"/>
        <end position="206"/>
    </location>
</feature>
<evidence type="ECO:0000256" key="2">
    <source>
        <dbReference type="ARBA" id="ARBA00022723"/>
    </source>
</evidence>
<evidence type="ECO:0000259" key="6">
    <source>
        <dbReference type="PROSITE" id="PS50249"/>
    </source>
</evidence>
<organism evidence="7 8">
    <name type="scientific">Magnetospirillum moscoviense</name>
    <dbReference type="NCBI Taxonomy" id="1437059"/>
    <lineage>
        <taxon>Bacteria</taxon>
        <taxon>Pseudomonadati</taxon>
        <taxon>Pseudomonadota</taxon>
        <taxon>Alphaproteobacteria</taxon>
        <taxon>Rhodospirillales</taxon>
        <taxon>Rhodospirillaceae</taxon>
        <taxon>Magnetospirillum</taxon>
    </lineage>
</organism>
<dbReference type="EMBL" id="LWQU01000196">
    <property type="protein sequence ID" value="OAN44482.1"/>
    <property type="molecule type" value="Genomic_DNA"/>
</dbReference>
<keyword evidence="5" id="KW-0482">Metalloprotease</keyword>
<dbReference type="OrthoDB" id="9804482at2"/>
<evidence type="ECO:0000256" key="1">
    <source>
        <dbReference type="ARBA" id="ARBA00022670"/>
    </source>
</evidence>
<dbReference type="RefSeq" id="WP_068504506.1">
    <property type="nucleotide sequence ID" value="NZ_LWQU01000196.1"/>
</dbReference>
<keyword evidence="8" id="KW-1185">Reference proteome</keyword>
<dbReference type="Proteomes" id="UP000078543">
    <property type="component" value="Unassembled WGS sequence"/>
</dbReference>
<dbReference type="PROSITE" id="PS50249">
    <property type="entry name" value="MPN"/>
    <property type="match status" value="1"/>
</dbReference>
<dbReference type="InterPro" id="IPR037518">
    <property type="entry name" value="MPN"/>
</dbReference>
<dbReference type="Gene3D" id="3.40.140.10">
    <property type="entry name" value="Cytidine Deaminase, domain 2"/>
    <property type="match status" value="1"/>
</dbReference>
<reference evidence="7 8" key="1">
    <citation type="submission" date="2016-04" db="EMBL/GenBank/DDBJ databases">
        <title>Draft genome sequence of freshwater magnetotactic bacteria Magnetospirillum marisnigri SP-1 and Magnetospirillum moscoviense BB-1.</title>
        <authorList>
            <person name="Koziaeva V."/>
            <person name="Dziuba M.V."/>
            <person name="Ivanov T.M."/>
            <person name="Kuznetsov B."/>
            <person name="Grouzdev D.S."/>
        </authorList>
    </citation>
    <scope>NUCLEOTIDE SEQUENCE [LARGE SCALE GENOMIC DNA]</scope>
    <source>
        <strain evidence="7 8">BB-1</strain>
    </source>
</reference>
<dbReference type="GO" id="GO:0008237">
    <property type="term" value="F:metallopeptidase activity"/>
    <property type="evidence" value="ECO:0007669"/>
    <property type="project" value="UniProtKB-KW"/>
</dbReference>
<keyword evidence="1" id="KW-0645">Protease</keyword>